<feature type="region of interest" description="Disordered" evidence="1">
    <location>
        <begin position="1"/>
        <end position="21"/>
    </location>
</feature>
<dbReference type="EMBL" id="JASCZI010183050">
    <property type="protein sequence ID" value="MED6188988.1"/>
    <property type="molecule type" value="Genomic_DNA"/>
</dbReference>
<accession>A0ABU6WY20</accession>
<feature type="non-terminal residue" evidence="2">
    <location>
        <position position="1"/>
    </location>
</feature>
<comment type="caution">
    <text evidence="2">The sequence shown here is derived from an EMBL/GenBank/DDBJ whole genome shotgun (WGS) entry which is preliminary data.</text>
</comment>
<evidence type="ECO:0000256" key="1">
    <source>
        <dbReference type="SAM" id="MobiDB-lite"/>
    </source>
</evidence>
<organism evidence="2 3">
    <name type="scientific">Stylosanthes scabra</name>
    <dbReference type="NCBI Taxonomy" id="79078"/>
    <lineage>
        <taxon>Eukaryota</taxon>
        <taxon>Viridiplantae</taxon>
        <taxon>Streptophyta</taxon>
        <taxon>Embryophyta</taxon>
        <taxon>Tracheophyta</taxon>
        <taxon>Spermatophyta</taxon>
        <taxon>Magnoliopsida</taxon>
        <taxon>eudicotyledons</taxon>
        <taxon>Gunneridae</taxon>
        <taxon>Pentapetalae</taxon>
        <taxon>rosids</taxon>
        <taxon>fabids</taxon>
        <taxon>Fabales</taxon>
        <taxon>Fabaceae</taxon>
        <taxon>Papilionoideae</taxon>
        <taxon>50 kb inversion clade</taxon>
        <taxon>dalbergioids sensu lato</taxon>
        <taxon>Dalbergieae</taxon>
        <taxon>Pterocarpus clade</taxon>
        <taxon>Stylosanthes</taxon>
    </lineage>
</organism>
<name>A0ABU6WY20_9FABA</name>
<evidence type="ECO:0000313" key="3">
    <source>
        <dbReference type="Proteomes" id="UP001341840"/>
    </source>
</evidence>
<keyword evidence="3" id="KW-1185">Reference proteome</keyword>
<protein>
    <submittedName>
        <fullName evidence="2">Uncharacterized protein</fullName>
    </submittedName>
</protein>
<dbReference type="Proteomes" id="UP001341840">
    <property type="component" value="Unassembled WGS sequence"/>
</dbReference>
<feature type="compositionally biased region" description="Polar residues" evidence="1">
    <location>
        <begin position="1"/>
        <end position="14"/>
    </location>
</feature>
<reference evidence="2 3" key="1">
    <citation type="journal article" date="2023" name="Plants (Basel)">
        <title>Bridging the Gap: Combining Genomics and Transcriptomics Approaches to Understand Stylosanthes scabra, an Orphan Legume from the Brazilian Caatinga.</title>
        <authorList>
            <person name="Ferreira-Neto J.R.C."/>
            <person name="da Silva M.D."/>
            <person name="Binneck E."/>
            <person name="de Melo N.F."/>
            <person name="da Silva R.H."/>
            <person name="de Melo A.L.T.M."/>
            <person name="Pandolfi V."/>
            <person name="Bustamante F.O."/>
            <person name="Brasileiro-Vidal A.C."/>
            <person name="Benko-Iseppon A.M."/>
        </authorList>
    </citation>
    <scope>NUCLEOTIDE SEQUENCE [LARGE SCALE GENOMIC DNA]</scope>
    <source>
        <tissue evidence="2">Leaves</tissue>
    </source>
</reference>
<gene>
    <name evidence="2" type="ORF">PIB30_091219</name>
</gene>
<evidence type="ECO:0000313" key="2">
    <source>
        <dbReference type="EMBL" id="MED6188988.1"/>
    </source>
</evidence>
<proteinExistence type="predicted"/>
<sequence>LPSSSGNNSPSHVRSTAPPPTRLLLRRRRNVRRRKVEVFTIHGGRRLIKLFRGKLRRRPISVRWSLISVFRPEPPSVSPTSFLHHLVEEPISLFFRRRRPFPLLPSPIRTPTELGLRSSSLLWRLRSTVSALLRRRFRAGSVALTRPQLRPFFLGTLSVLVSHSLAAPPMLATTVSIQPVLSCFHVLNGPLCGPLHYPPAVARHHRLHLIGSALFLSAPRSSASYPPLFPIYGNRILV</sequence>